<dbReference type="InterPro" id="IPR000307">
    <property type="entry name" value="Ribosomal_bS16"/>
</dbReference>
<dbReference type="EMBL" id="LBXO01000001">
    <property type="protein sequence ID" value="KKR33965.1"/>
    <property type="molecule type" value="Genomic_DNA"/>
</dbReference>
<comment type="similarity">
    <text evidence="3">Belongs to the bacterial ribosomal protein bS16 family.</text>
</comment>
<protein>
    <recommendedName>
        <fullName evidence="3">Small ribosomal subunit protein bS16</fullName>
    </recommendedName>
</protein>
<evidence type="ECO:0000256" key="1">
    <source>
        <dbReference type="ARBA" id="ARBA00022980"/>
    </source>
</evidence>
<dbReference type="GO" id="GO:0005737">
    <property type="term" value="C:cytoplasm"/>
    <property type="evidence" value="ECO:0007669"/>
    <property type="project" value="UniProtKB-ARBA"/>
</dbReference>
<dbReference type="Pfam" id="PF00886">
    <property type="entry name" value="Ribosomal_S16"/>
    <property type="match status" value="1"/>
</dbReference>
<comment type="caution">
    <text evidence="4">The sequence shown here is derived from an EMBL/GenBank/DDBJ whole genome shotgun (WGS) entry which is preliminary data.</text>
</comment>
<gene>
    <name evidence="3" type="primary">rpsP</name>
    <name evidence="4" type="ORF">UT64_C0001G0039</name>
</gene>
<proteinExistence type="inferred from homology"/>
<evidence type="ECO:0000313" key="4">
    <source>
        <dbReference type="EMBL" id="KKR33965.1"/>
    </source>
</evidence>
<name>A0A0G0SGY4_9BACT</name>
<dbReference type="Gene3D" id="3.30.1320.10">
    <property type="match status" value="1"/>
</dbReference>
<dbReference type="GO" id="GO:0003735">
    <property type="term" value="F:structural constituent of ribosome"/>
    <property type="evidence" value="ECO:0007669"/>
    <property type="project" value="InterPro"/>
</dbReference>
<dbReference type="PROSITE" id="PS00732">
    <property type="entry name" value="RIBOSOMAL_S16"/>
    <property type="match status" value="1"/>
</dbReference>
<sequence length="96" mass="10913">MLTIRLSRVGKKNMPMYRLIISEKSRDTYGKSLEILGSYNPHTKELQAKADRIKHWLSMGSGMSETVNNLLIEQKIIEGKKVKASIARKPKKEAKA</sequence>
<keyword evidence="1 3" id="KW-0689">Ribosomal protein</keyword>
<evidence type="ECO:0000256" key="3">
    <source>
        <dbReference type="HAMAP-Rule" id="MF_00385"/>
    </source>
</evidence>
<dbReference type="SUPFAM" id="SSF54565">
    <property type="entry name" value="Ribosomal protein S16"/>
    <property type="match status" value="1"/>
</dbReference>
<dbReference type="AlphaFoldDB" id="A0A0G0SGY4"/>
<evidence type="ECO:0000313" key="5">
    <source>
        <dbReference type="Proteomes" id="UP000034137"/>
    </source>
</evidence>
<dbReference type="GO" id="GO:0006412">
    <property type="term" value="P:translation"/>
    <property type="evidence" value="ECO:0007669"/>
    <property type="project" value="UniProtKB-UniRule"/>
</dbReference>
<dbReference type="Proteomes" id="UP000034137">
    <property type="component" value="Unassembled WGS sequence"/>
</dbReference>
<dbReference type="NCBIfam" id="TIGR00002">
    <property type="entry name" value="S16"/>
    <property type="match status" value="1"/>
</dbReference>
<dbReference type="GO" id="GO:0015935">
    <property type="term" value="C:small ribosomal subunit"/>
    <property type="evidence" value="ECO:0007669"/>
    <property type="project" value="TreeGrafter"/>
</dbReference>
<dbReference type="InterPro" id="IPR020592">
    <property type="entry name" value="Ribosomal_bS16_CS"/>
</dbReference>
<dbReference type="PANTHER" id="PTHR12919">
    <property type="entry name" value="30S RIBOSOMAL PROTEIN S16"/>
    <property type="match status" value="1"/>
</dbReference>
<reference evidence="4 5" key="1">
    <citation type="journal article" date="2015" name="Nature">
        <title>rRNA introns, odd ribosomes, and small enigmatic genomes across a large radiation of phyla.</title>
        <authorList>
            <person name="Brown C.T."/>
            <person name="Hug L.A."/>
            <person name="Thomas B.C."/>
            <person name="Sharon I."/>
            <person name="Castelle C.J."/>
            <person name="Singh A."/>
            <person name="Wilkins M.J."/>
            <person name="Williams K.H."/>
            <person name="Banfield J.F."/>
        </authorList>
    </citation>
    <scope>NUCLEOTIDE SEQUENCE [LARGE SCALE GENOMIC DNA]</scope>
</reference>
<evidence type="ECO:0000256" key="2">
    <source>
        <dbReference type="ARBA" id="ARBA00023274"/>
    </source>
</evidence>
<accession>A0A0G0SGY4</accession>
<keyword evidence="2 3" id="KW-0687">Ribonucleoprotein</keyword>
<dbReference type="HAMAP" id="MF_00385">
    <property type="entry name" value="Ribosomal_bS16"/>
    <property type="match status" value="1"/>
</dbReference>
<organism evidence="4 5">
    <name type="scientific">Candidatus Falkowbacteria bacterium GW2011_GWF2_39_8</name>
    <dbReference type="NCBI Taxonomy" id="1618642"/>
    <lineage>
        <taxon>Bacteria</taxon>
        <taxon>Candidatus Falkowiibacteriota</taxon>
    </lineage>
</organism>
<dbReference type="InterPro" id="IPR023803">
    <property type="entry name" value="Ribosomal_bS16_dom_sf"/>
</dbReference>
<dbReference type="PANTHER" id="PTHR12919:SF20">
    <property type="entry name" value="SMALL RIBOSOMAL SUBUNIT PROTEIN BS16M"/>
    <property type="match status" value="1"/>
</dbReference>